<dbReference type="EMBL" id="KJ019079">
    <property type="protein sequence ID" value="AIX26221.1"/>
    <property type="molecule type" value="Genomic_DNA"/>
</dbReference>
<dbReference type="EMBL" id="KJ019077">
    <property type="protein sequence ID" value="AIX25786.1"/>
    <property type="molecule type" value="Genomic_DNA"/>
</dbReference>
<dbReference type="EMBL" id="KJ019034">
    <property type="protein sequence ID" value="AIX16048.1"/>
    <property type="molecule type" value="Genomic_DNA"/>
</dbReference>
<evidence type="ECO:0000313" key="33">
    <source>
        <dbReference type="EMBL" id="AIX37270.1"/>
    </source>
</evidence>
<dbReference type="EMBL" id="KJ019072">
    <property type="protein sequence ID" value="AIX24702.1"/>
    <property type="molecule type" value="Genomic_DNA"/>
</dbReference>
<dbReference type="EMBL" id="KJ019130">
    <property type="protein sequence ID" value="AIX38575.1"/>
    <property type="molecule type" value="Genomic_DNA"/>
</dbReference>
<dbReference type="Proteomes" id="UP000185365">
    <property type="component" value="Segment"/>
</dbReference>
<dbReference type="EMBL" id="KJ019162">
    <property type="protein sequence ID" value="AIX46416.1"/>
    <property type="molecule type" value="Genomic_DNA"/>
</dbReference>
<dbReference type="Proteomes" id="UP000220606">
    <property type="component" value="Segment"/>
</dbReference>
<dbReference type="Proteomes" id="UP000185345">
    <property type="component" value="Segment"/>
</dbReference>
<dbReference type="EMBL" id="KJ019070">
    <property type="protein sequence ID" value="AIX24268.1"/>
    <property type="molecule type" value="Genomic_DNA"/>
</dbReference>
<dbReference type="EMBL" id="KJ019035">
    <property type="protein sequence ID" value="AIX16264.1"/>
    <property type="molecule type" value="Genomic_DNA"/>
</dbReference>
<dbReference type="RefSeq" id="YP_009133485.1">
    <property type="nucleotide sequence ID" value="NC_026923.1"/>
</dbReference>
<evidence type="ECO:0000313" key="34">
    <source>
        <dbReference type="EMBL" id="AIX37488.1"/>
    </source>
</evidence>
<evidence type="ECO:0000313" key="23">
    <source>
        <dbReference type="EMBL" id="AIX26439.1"/>
    </source>
</evidence>
<dbReference type="EMBL" id="KJ019036">
    <property type="protein sequence ID" value="AIX16449.1"/>
    <property type="molecule type" value="Genomic_DNA"/>
</dbReference>
<dbReference type="EMBL" id="KJ019140">
    <property type="protein sequence ID" value="AIX40723.1"/>
    <property type="molecule type" value="Genomic_DNA"/>
</dbReference>
<evidence type="ECO:0000313" key="20">
    <source>
        <dbReference type="EMBL" id="AIX25786.1"/>
    </source>
</evidence>
<sequence>MSVKIARLRNGEDVIADIKEVSAKDDPSKTAVAFQFNEPYSVILEDSEEMEMAMWGEGLIDDEEIEGDDETELLSENEEEAKQPTLILYPWCPLSRNREFFLRIDEVVTVYDPHTQVADQYTQLLKDKQNVSESSST</sequence>
<evidence type="ECO:0000313" key="29">
    <source>
        <dbReference type="EMBL" id="AIX35906.1"/>
    </source>
</evidence>
<evidence type="ECO:0000313" key="17">
    <source>
        <dbReference type="EMBL" id="AIX24921.1"/>
    </source>
</evidence>
<dbReference type="Proteomes" id="UP000185344">
    <property type="component" value="Segment"/>
</dbReference>
<dbReference type="Proteomes" id="UP000185371">
    <property type="component" value="Segment"/>
</dbReference>
<dbReference type="EMBL" id="KJ019032">
    <property type="protein sequence ID" value="AIX15619.1"/>
    <property type="molecule type" value="Genomic_DNA"/>
</dbReference>
<dbReference type="EMBL" id="KJ019125">
    <property type="protein sequence ID" value="AIX37488.1"/>
    <property type="molecule type" value="Genomic_DNA"/>
</dbReference>
<evidence type="ECO:0000313" key="48">
    <source>
        <dbReference type="Proteomes" id="UP000185343"/>
    </source>
</evidence>
<dbReference type="Proteomes" id="UP000185377">
    <property type="component" value="Segment"/>
</dbReference>
<evidence type="ECO:0000313" key="26">
    <source>
        <dbReference type="EMBL" id="AIX34841.1"/>
    </source>
</evidence>
<gene>
    <name evidence="40" type="ORF">Syn7803C102_142</name>
    <name evidence="41" type="ORF">Syn7803C108_143</name>
    <name evidence="42" type="ORF">Syn7803C109_142</name>
    <name evidence="43" type="ORF">Syn7803C35_142</name>
    <name evidence="44" type="ORF">Syn7803C37_143</name>
    <name evidence="45" type="ORF">Syn7803C39_142</name>
    <name evidence="46" type="ORF">Syn7803C40_143</name>
    <name evidence="1" type="ORF">Syn7803C45_143</name>
    <name evidence="2" type="ORF">Syn7803C46_142</name>
    <name evidence="3" type="ORF">Syn7803C48_142</name>
    <name evidence="4" type="ORF">Syn7803C49_143</name>
    <name evidence="5" type="ORF">Syn7803C54_143</name>
    <name evidence="6" type="ORF">Syn7803C55_139</name>
    <name evidence="7" type="ORF">Syn7803C57_142</name>
    <name evidence="8" type="ORF">Syn7803C72_142</name>
    <name evidence="9" type="ORF">Syn7803C73_142</name>
    <name evidence="10" type="ORF">Syn7803C75_142</name>
    <name evidence="11" type="ORF">Syn7803C77_142</name>
    <name evidence="12" type="ORF">Syn7803C88_142</name>
    <name evidence="13" type="ORF">Syn7803C89_142</name>
    <name evidence="14" type="ORF">Syn7803C93_143</name>
    <name evidence="15" type="ORF">Syn7803US104_143</name>
    <name evidence="16" type="ORF">Syn7803US108_142</name>
    <name evidence="17" type="ORF">Syn7803US109_143</name>
    <name evidence="18" type="ORF">Syn7803US110_142</name>
    <name evidence="19" type="ORF">Syn7803US111_142</name>
    <name evidence="20" type="ORF">Syn7803US113_142</name>
    <name evidence="21" type="ORF">Syn7803US114_142</name>
    <name evidence="22" type="ORF">Syn7803US115_141</name>
    <name evidence="23" type="ORF">Syn7803US116_142</name>
    <name evidence="24" type="ORF">Syn7803US122_142</name>
    <name evidence="25" type="ORF">Syn7803US59_142</name>
    <name evidence="26" type="ORF">Syn7803US5_143</name>
    <name evidence="27" type="ORF">Syn7803US61_141</name>
    <name evidence="28" type="ORF">Syn7803US63_141</name>
    <name evidence="29" type="ORF">Syn7803US64_143</name>
    <name evidence="30" type="ORF">Syn7803US65_144</name>
    <name evidence="31" type="ORF">Syn7803US71_142</name>
    <name evidence="32" type="ORF">Syn7803US78_142</name>
    <name evidence="33" type="ORF">Syn7803US80_144</name>
    <name evidence="34" type="ORF">Syn7803US82_142</name>
    <name evidence="35" type="ORF">Syn7803US83_142</name>
    <name evidence="36" type="ORF">Syn7803US85_142</name>
    <name evidence="37" type="ORF">Syn7803US89_142</name>
    <name evidence="38" type="ORF">Syn7803US94_143</name>
    <name evidence="39" type="ORF">Syn7803US95_143</name>
</gene>
<evidence type="ECO:0000313" key="15">
    <source>
        <dbReference type="EMBL" id="AIX24268.1"/>
    </source>
</evidence>
<evidence type="ECO:0000313" key="44">
    <source>
        <dbReference type="EMBL" id="AIX46416.1"/>
    </source>
</evidence>
<dbReference type="Proteomes" id="UP000185351">
    <property type="component" value="Segment"/>
</dbReference>
<evidence type="ECO:0000313" key="13">
    <source>
        <dbReference type="EMBL" id="AIX21247.1"/>
    </source>
</evidence>
<dbReference type="Proteomes" id="UP000185354">
    <property type="component" value="Segment"/>
</dbReference>
<evidence type="ECO:0000313" key="46">
    <source>
        <dbReference type="EMBL" id="AIX47059.1"/>
    </source>
</evidence>
<evidence type="ECO:0000313" key="41">
    <source>
        <dbReference type="EMBL" id="AIX40505.1"/>
    </source>
</evidence>
<evidence type="ECO:0000313" key="45">
    <source>
        <dbReference type="EMBL" id="AIX46841.1"/>
    </source>
</evidence>
<dbReference type="EMBL" id="KJ019139">
    <property type="protein sequence ID" value="AIX40505.1"/>
    <property type="molecule type" value="Genomic_DNA"/>
</dbReference>
<evidence type="ECO:0000313" key="18">
    <source>
        <dbReference type="EMBL" id="AIX25138.1"/>
    </source>
</evidence>
<dbReference type="Proteomes" id="UP000185359">
    <property type="component" value="Segment"/>
</dbReference>
<dbReference type="Proteomes" id="UP000185352">
    <property type="component" value="Segment"/>
</dbReference>
<dbReference type="Proteomes" id="UP000185367">
    <property type="component" value="Segment"/>
</dbReference>
<dbReference type="EMBL" id="KJ019118">
    <property type="protein sequence ID" value="AIX35906.1"/>
    <property type="molecule type" value="Genomic_DNA"/>
</dbReference>
<dbReference type="EMBL" id="KJ019073">
    <property type="protein sequence ID" value="AIX24921.1"/>
    <property type="molecule type" value="Genomic_DNA"/>
</dbReference>
<dbReference type="Proteomes" id="UP000185363">
    <property type="component" value="Segment"/>
</dbReference>
<dbReference type="EMBL" id="KJ019160">
    <property type="protein sequence ID" value="AIX45979.1"/>
    <property type="molecule type" value="Genomic_DNA"/>
</dbReference>
<dbReference type="Proteomes" id="UP000185379">
    <property type="component" value="Segment"/>
</dbReference>
<dbReference type="Proteomes" id="UP000185362">
    <property type="component" value="Segment"/>
</dbReference>
<evidence type="ECO:0000313" key="19">
    <source>
        <dbReference type="EMBL" id="AIX25357.1"/>
    </source>
</evidence>
<dbReference type="EMBL" id="KJ019127">
    <property type="protein sequence ID" value="AIX37924.1"/>
    <property type="molecule type" value="Genomic_DNA"/>
</dbReference>
<dbReference type="EMBL" id="KJ019062">
    <property type="protein sequence ID" value="AIX22477.1"/>
    <property type="molecule type" value="Genomic_DNA"/>
</dbReference>
<evidence type="ECO:0000313" key="3">
    <source>
        <dbReference type="EMBL" id="AIX15400.1"/>
    </source>
</evidence>
<dbReference type="EMBL" id="KJ019028">
    <property type="protein sequence ID" value="AIX14754.1"/>
    <property type="molecule type" value="Genomic_DNA"/>
</dbReference>
<evidence type="ECO:0000313" key="22">
    <source>
        <dbReference type="EMBL" id="AIX26221.1"/>
    </source>
</evidence>
<evidence type="ECO:0000313" key="5">
    <source>
        <dbReference type="EMBL" id="AIX16048.1"/>
    </source>
</evidence>
<dbReference type="Proteomes" id="UP000185353">
    <property type="component" value="Segment"/>
</dbReference>
<dbReference type="Proteomes" id="UP000185375">
    <property type="component" value="Segment"/>
</dbReference>
<evidence type="ECO:0000313" key="38">
    <source>
        <dbReference type="EMBL" id="AIX38575.1"/>
    </source>
</evidence>
<dbReference type="EMBL" id="KJ019031">
    <property type="protein sequence ID" value="AIX15400.1"/>
    <property type="molecule type" value="Genomic_DNA"/>
</dbReference>
<evidence type="ECO:0000313" key="21">
    <source>
        <dbReference type="EMBL" id="AIX26004.1"/>
    </source>
</evidence>
<evidence type="ECO:0000313" key="6">
    <source>
        <dbReference type="EMBL" id="AIX16264.1"/>
    </source>
</evidence>
<dbReference type="Gene3D" id="2.30.30.100">
    <property type="match status" value="1"/>
</dbReference>
<evidence type="ECO:0000313" key="4">
    <source>
        <dbReference type="EMBL" id="AIX15619.1"/>
    </source>
</evidence>
<dbReference type="EMBL" id="KJ019126">
    <property type="protein sequence ID" value="AIX37706.1"/>
    <property type="molecule type" value="Genomic_DNA"/>
</dbReference>
<dbReference type="EMBL" id="KJ019113">
    <property type="protein sequence ID" value="AIX34841.1"/>
    <property type="molecule type" value="Genomic_DNA"/>
</dbReference>
<evidence type="ECO:0000313" key="12">
    <source>
        <dbReference type="EMBL" id="AIX21030.1"/>
    </source>
</evidence>
<evidence type="ECO:0000313" key="39">
    <source>
        <dbReference type="EMBL" id="AIX38793.1"/>
    </source>
</evidence>
<dbReference type="EMBL" id="KJ019165">
    <property type="protein sequence ID" value="AIX47059.1"/>
    <property type="molecule type" value="Genomic_DNA"/>
</dbReference>
<dbReference type="KEGG" id="vg:24171553"/>
<dbReference type="EMBL" id="KJ019164">
    <property type="protein sequence ID" value="AIX46841.1"/>
    <property type="molecule type" value="Genomic_DNA"/>
</dbReference>
<evidence type="ECO:0000313" key="31">
    <source>
        <dbReference type="EMBL" id="AIX36344.1"/>
    </source>
</evidence>
<dbReference type="Proteomes" id="UP000033003">
    <property type="component" value="Segment"/>
</dbReference>
<evidence type="ECO:0000313" key="2">
    <source>
        <dbReference type="EMBL" id="AIX14973.1"/>
    </source>
</evidence>
<keyword evidence="49" id="KW-1185">Reference proteome</keyword>
<evidence type="ECO:0000313" key="27">
    <source>
        <dbReference type="EMBL" id="AIX35265.1"/>
    </source>
</evidence>
<evidence type="ECO:0000313" key="16">
    <source>
        <dbReference type="EMBL" id="AIX24702.1"/>
    </source>
</evidence>
<dbReference type="Proteomes" id="UP000185373">
    <property type="component" value="Segment"/>
</dbReference>
<dbReference type="Proteomes" id="UP000185343">
    <property type="component" value="Segment"/>
</dbReference>
<evidence type="ECO:0000313" key="8">
    <source>
        <dbReference type="EMBL" id="AIX18728.1"/>
    </source>
</evidence>
<evidence type="ECO:0000313" key="40">
    <source>
        <dbReference type="EMBL" id="AIX39868.1"/>
    </source>
</evidence>
<dbReference type="Proteomes" id="UP000185382">
    <property type="component" value="Segment"/>
</dbReference>
<evidence type="ECO:0000313" key="9">
    <source>
        <dbReference type="EMBL" id="AIX18946.1"/>
    </source>
</evidence>
<evidence type="ECO:0000313" key="49">
    <source>
        <dbReference type="Proteomes" id="UP000185365"/>
    </source>
</evidence>
<dbReference type="EMBL" id="KJ019047">
    <property type="protein sequence ID" value="AIX18946.1"/>
    <property type="molecule type" value="Genomic_DNA"/>
</dbReference>
<dbReference type="Proteomes" id="UP000185349">
    <property type="component" value="Segment"/>
</dbReference>
<evidence type="ECO:0000313" key="25">
    <source>
        <dbReference type="EMBL" id="AIX34621.1"/>
    </source>
</evidence>
<dbReference type="Proteomes" id="UP000185357">
    <property type="component" value="Segment"/>
</dbReference>
<dbReference type="EMBL" id="KJ019048">
    <property type="protein sequence ID" value="AIX19164.1"/>
    <property type="molecule type" value="Genomic_DNA"/>
</dbReference>
<dbReference type="Proteomes" id="UP000185368">
    <property type="component" value="Segment"/>
</dbReference>
<dbReference type="Proteomes" id="UP000185380">
    <property type="component" value="Segment"/>
</dbReference>
<dbReference type="Proteomes" id="UP000185360">
    <property type="component" value="Genome"/>
</dbReference>
<dbReference type="Pfam" id="PF20198">
    <property type="entry name" value="DUF6561"/>
    <property type="match status" value="1"/>
</dbReference>
<reference evidence="47 48" key="1">
    <citation type="submission" date="2013-12" db="EMBL/GenBank/DDBJ databases">
        <title>Ecological redundancy of diverse viral populations within a natural community.</title>
        <authorList>
            <person name="Gregory A.C."/>
            <person name="LaButti K."/>
            <person name="Copeland A."/>
            <person name="Woyke T."/>
            <person name="Sullivan M.B."/>
        </authorList>
    </citation>
    <scope>NUCLEOTIDE SEQUENCE [LARGE SCALE GENOMIC DNA]</scope>
    <source>
        <strain evidence="40">Syn7803C102</strain>
        <strain evidence="41">Syn7803C108</strain>
        <strain evidence="42">Syn7803C109</strain>
        <strain evidence="43">Syn7803C35</strain>
        <strain evidence="44">Syn7803C37</strain>
        <strain evidence="45">Syn7803C39</strain>
        <strain evidence="46">Syn7803C40</strain>
        <strain evidence="1">Syn7803C45</strain>
        <strain evidence="2">Syn7803C46</strain>
        <strain evidence="3">Syn7803C48</strain>
        <strain evidence="4">Syn7803C49</strain>
        <strain evidence="5">Syn7803C54</strain>
        <strain evidence="6">Syn7803C55</strain>
        <strain evidence="7">Syn7803C57</strain>
        <strain evidence="8">Syn7803C72</strain>
        <strain evidence="9">Syn7803C73</strain>
        <strain evidence="10">Syn7803C75</strain>
        <strain evidence="11">Syn7803C77</strain>
        <strain evidence="12">Syn7803C88</strain>
        <strain evidence="13">Syn7803C89</strain>
        <strain evidence="14">Syn7803C93</strain>
        <strain evidence="15">Syn7803US104</strain>
        <strain evidence="16">Syn7803US108</strain>
        <strain evidence="17">Syn7803US109</strain>
        <strain evidence="18">Syn7803US110</strain>
        <strain evidence="19">Syn7803US111</strain>
        <strain evidence="20">Syn7803US113</strain>
        <strain evidence="21">Syn7803US114</strain>
        <strain evidence="22">Syn7803US115</strain>
        <strain evidence="23">Syn7803US116</strain>
        <strain evidence="24">Syn7803US122</strain>
        <strain evidence="26">Syn7803US5</strain>
        <strain evidence="25">Syn7803US59</strain>
        <strain evidence="27">Syn7803US61</strain>
        <strain evidence="28">Syn7803US63</strain>
        <strain evidence="29">Syn7803US64</strain>
        <strain evidence="30">Syn7803US65</strain>
        <strain evidence="31">Syn7803US71</strain>
        <strain evidence="32">Syn7803US78</strain>
        <strain evidence="33">Syn7803US80</strain>
        <strain evidence="34">Syn7803US82</strain>
        <strain evidence="35">Syn7803US83</strain>
        <strain evidence="36">Syn7803US85</strain>
        <strain evidence="37">Syn7803US89</strain>
        <strain evidence="38">Syn7803US94</strain>
        <strain evidence="39">Syn7803US95</strain>
    </source>
</reference>
<dbReference type="InterPro" id="IPR046691">
    <property type="entry name" value="DUF6561"/>
</dbReference>
<evidence type="ECO:0000313" key="36">
    <source>
        <dbReference type="EMBL" id="AIX37924.1"/>
    </source>
</evidence>
<evidence type="ECO:0000313" key="47">
    <source>
        <dbReference type="Proteomes" id="UP000033003"/>
    </source>
</evidence>
<dbReference type="EMBL" id="KJ019057">
    <property type="protein sequence ID" value="AIX21247.1"/>
    <property type="molecule type" value="Genomic_DNA"/>
</dbReference>
<dbReference type="OrthoDB" id="29156at10239"/>
<dbReference type="EMBL" id="KJ019078">
    <property type="protein sequence ID" value="AIX26004.1"/>
    <property type="molecule type" value="Genomic_DNA"/>
</dbReference>
<evidence type="ECO:0000313" key="43">
    <source>
        <dbReference type="EMBL" id="AIX45979.1"/>
    </source>
</evidence>
<dbReference type="Proteomes" id="UP000185350">
    <property type="component" value="Segment"/>
</dbReference>
<dbReference type="Proteomes" id="UP000185384">
    <property type="component" value="Segment"/>
</dbReference>
<dbReference type="EMBL" id="KJ019121">
    <property type="protein sequence ID" value="AIX36561.1"/>
    <property type="molecule type" value="Genomic_DNA"/>
</dbReference>
<dbReference type="EMBL" id="KJ019029">
    <property type="protein sequence ID" value="AIX14973.1"/>
    <property type="molecule type" value="Genomic_DNA"/>
</dbReference>
<dbReference type="Proteomes" id="UP000185386">
    <property type="component" value="Segment"/>
</dbReference>
<organism evidence="10 50">
    <name type="scientific">Synechococcus phage ACG-2014d</name>
    <dbReference type="NCBI Taxonomy" id="1493509"/>
    <lineage>
        <taxon>Viruses</taxon>
        <taxon>Duplodnaviria</taxon>
        <taxon>Heunggongvirae</taxon>
        <taxon>Uroviricota</taxon>
        <taxon>Caudoviricetes</taxon>
        <taxon>Pantevenvirales</taxon>
        <taxon>Kyanoviridae</taxon>
        <taxon>Lowelvirus</taxon>
        <taxon>Lowelvirus tuscon4d</taxon>
    </lineage>
</organism>
<dbReference type="Proteomes" id="UP000185364">
    <property type="component" value="Segment"/>
</dbReference>
<dbReference type="EMBL" id="KJ019115">
    <property type="protein sequence ID" value="AIX35265.1"/>
    <property type="molecule type" value="Genomic_DNA"/>
</dbReference>
<dbReference type="Proteomes" id="UP000185374">
    <property type="component" value="Segment"/>
</dbReference>
<dbReference type="Proteomes" id="UP000185355">
    <property type="component" value="Segment"/>
</dbReference>
<dbReference type="Proteomes" id="UP000185369">
    <property type="component" value="Segment"/>
</dbReference>
<dbReference type="Proteomes" id="UP000185385">
    <property type="component" value="Segment"/>
</dbReference>
<evidence type="ECO:0000313" key="35">
    <source>
        <dbReference type="EMBL" id="AIX37706.1"/>
    </source>
</evidence>
<dbReference type="EMBL" id="KJ019083">
    <property type="protein sequence ID" value="AIX27075.1"/>
    <property type="molecule type" value="Genomic_DNA"/>
</dbReference>
<dbReference type="EMBL" id="KJ019075">
    <property type="protein sequence ID" value="AIX25357.1"/>
    <property type="molecule type" value="Genomic_DNA"/>
</dbReference>
<dbReference type="EMBL" id="KJ019129">
    <property type="protein sequence ID" value="AIX38357.1"/>
    <property type="molecule type" value="Genomic_DNA"/>
</dbReference>
<evidence type="ECO:0000313" key="7">
    <source>
        <dbReference type="EMBL" id="AIX16449.1"/>
    </source>
</evidence>
<dbReference type="Proteomes" id="UP000185376">
    <property type="component" value="Segment"/>
</dbReference>
<dbReference type="EMBL" id="KJ019124">
    <property type="protein sequence ID" value="AIX37270.1"/>
    <property type="molecule type" value="Genomic_DNA"/>
</dbReference>
<dbReference type="Proteomes" id="UP000185370">
    <property type="component" value="Segment"/>
</dbReference>
<evidence type="ECO:0000313" key="32">
    <source>
        <dbReference type="EMBL" id="AIX36561.1"/>
    </source>
</evidence>
<name>A0A0E3F204_9CAUD</name>
<evidence type="ECO:0000313" key="28">
    <source>
        <dbReference type="EMBL" id="AIX35687.1"/>
    </source>
</evidence>
<dbReference type="Proteomes" id="UP000185366">
    <property type="component" value="Segment"/>
</dbReference>
<dbReference type="Proteomes" id="UP000185358">
    <property type="component" value="Segment"/>
</dbReference>
<evidence type="ECO:0000313" key="37">
    <source>
        <dbReference type="EMBL" id="AIX38357.1"/>
    </source>
</evidence>
<dbReference type="EMBL" id="KJ019046">
    <property type="protein sequence ID" value="AIX18728.1"/>
    <property type="molecule type" value="Genomic_DNA"/>
</dbReference>
<dbReference type="EMBL" id="KJ019112">
    <property type="protein sequence ID" value="AIX34621.1"/>
    <property type="molecule type" value="Genomic_DNA"/>
</dbReference>
<dbReference type="EMBL" id="KJ019050">
    <property type="protein sequence ID" value="AIX19599.1"/>
    <property type="molecule type" value="Genomic_DNA"/>
</dbReference>
<dbReference type="GeneID" id="24171553"/>
<evidence type="ECO:0000313" key="1">
    <source>
        <dbReference type="EMBL" id="AIX14754.1"/>
    </source>
</evidence>
<dbReference type="Proteomes" id="UP000185372">
    <property type="component" value="Genome"/>
</dbReference>
<accession>A0A0E3F204</accession>
<dbReference type="Proteomes" id="UP000185381">
    <property type="component" value="Genome"/>
</dbReference>
<dbReference type="Proteomes" id="UP000185346">
    <property type="component" value="Segment"/>
</dbReference>
<dbReference type="Proteomes" id="UP000185378">
    <property type="component" value="Segment"/>
</dbReference>
<dbReference type="Proteomes" id="UP000185361">
    <property type="component" value="Segment"/>
</dbReference>
<evidence type="ECO:0000313" key="14">
    <source>
        <dbReference type="EMBL" id="AIX22477.1"/>
    </source>
</evidence>
<dbReference type="EMBL" id="KJ019136">
    <property type="protein sequence ID" value="AIX39868.1"/>
    <property type="molecule type" value="Genomic_DNA"/>
</dbReference>
<protein>
    <submittedName>
        <fullName evidence="10">Uncharacterized protein</fullName>
    </submittedName>
</protein>
<dbReference type="Proteomes" id="UP000185347">
    <property type="component" value="Segment"/>
</dbReference>
<dbReference type="EMBL" id="KJ019080">
    <property type="protein sequence ID" value="AIX26439.1"/>
    <property type="molecule type" value="Genomic_DNA"/>
</dbReference>
<dbReference type="EMBL" id="KJ019120">
    <property type="protein sequence ID" value="AIX36344.1"/>
    <property type="molecule type" value="Genomic_DNA"/>
</dbReference>
<evidence type="ECO:0000313" key="10">
    <source>
        <dbReference type="EMBL" id="AIX19164.1"/>
    </source>
</evidence>
<dbReference type="Proteomes" id="UP000185348">
    <property type="component" value="Segment"/>
</dbReference>
<dbReference type="EMBL" id="KJ019056">
    <property type="protein sequence ID" value="AIX21030.1"/>
    <property type="molecule type" value="Genomic_DNA"/>
</dbReference>
<dbReference type="EMBL" id="KJ019131">
    <property type="protein sequence ID" value="AIX38793.1"/>
    <property type="molecule type" value="Genomic_DNA"/>
</dbReference>
<dbReference type="EMBL" id="KJ019119">
    <property type="protein sequence ID" value="AIX36126.1"/>
    <property type="molecule type" value="Genomic_DNA"/>
</dbReference>
<dbReference type="EMBL" id="KJ019117">
    <property type="protein sequence ID" value="AIX35687.1"/>
    <property type="molecule type" value="Genomic_DNA"/>
</dbReference>
<dbReference type="EMBL" id="KJ019074">
    <property type="protein sequence ID" value="AIX25138.1"/>
    <property type="molecule type" value="Genomic_DNA"/>
</dbReference>
<dbReference type="Proteomes" id="UP000185356">
    <property type="component" value="Segment"/>
</dbReference>
<evidence type="ECO:0000313" key="42">
    <source>
        <dbReference type="EMBL" id="AIX40723.1"/>
    </source>
</evidence>
<evidence type="ECO:0000313" key="30">
    <source>
        <dbReference type="EMBL" id="AIX36126.1"/>
    </source>
</evidence>
<dbReference type="Proteomes" id="UP000185383">
    <property type="component" value="Segment"/>
</dbReference>
<evidence type="ECO:0000313" key="24">
    <source>
        <dbReference type="EMBL" id="AIX27075.1"/>
    </source>
</evidence>
<proteinExistence type="predicted"/>
<evidence type="ECO:0000313" key="50">
    <source>
        <dbReference type="Proteomes" id="UP000185366"/>
    </source>
</evidence>
<evidence type="ECO:0000313" key="11">
    <source>
        <dbReference type="EMBL" id="AIX19599.1"/>
    </source>
</evidence>